<protein>
    <submittedName>
        <fullName evidence="1">Uncharacterized protein</fullName>
    </submittedName>
</protein>
<organism evidence="1 2">
    <name type="scientific">Araneus ventricosus</name>
    <name type="common">Orbweaver spider</name>
    <name type="synonym">Epeira ventricosa</name>
    <dbReference type="NCBI Taxonomy" id="182803"/>
    <lineage>
        <taxon>Eukaryota</taxon>
        <taxon>Metazoa</taxon>
        <taxon>Ecdysozoa</taxon>
        <taxon>Arthropoda</taxon>
        <taxon>Chelicerata</taxon>
        <taxon>Arachnida</taxon>
        <taxon>Araneae</taxon>
        <taxon>Araneomorphae</taxon>
        <taxon>Entelegynae</taxon>
        <taxon>Araneoidea</taxon>
        <taxon>Araneidae</taxon>
        <taxon>Araneus</taxon>
    </lineage>
</organism>
<sequence>MKAFKISALEEAATCTSRKKLMTAFLGDHMGVICINFVERGRIVMEEQYCLSFDSVSYEQNGSGYTQWTSNCITITQQCMLYRSEDWPPGVEIGAPTPIQSRTGVVGLDQLKYI</sequence>
<gene>
    <name evidence="1" type="ORF">AVEN_10902_1</name>
</gene>
<dbReference type="EMBL" id="BGPR01095215">
    <property type="protein sequence ID" value="GBM37597.1"/>
    <property type="molecule type" value="Genomic_DNA"/>
</dbReference>
<proteinExistence type="predicted"/>
<accession>A0A4Y2F9C5</accession>
<reference evidence="1 2" key="1">
    <citation type="journal article" date="2019" name="Sci. Rep.">
        <title>Orb-weaving spider Araneus ventricosus genome elucidates the spidroin gene catalogue.</title>
        <authorList>
            <person name="Kono N."/>
            <person name="Nakamura H."/>
            <person name="Ohtoshi R."/>
            <person name="Moran D.A.P."/>
            <person name="Shinohara A."/>
            <person name="Yoshida Y."/>
            <person name="Fujiwara M."/>
            <person name="Mori M."/>
            <person name="Tomita M."/>
            <person name="Arakawa K."/>
        </authorList>
    </citation>
    <scope>NUCLEOTIDE SEQUENCE [LARGE SCALE GENOMIC DNA]</scope>
</reference>
<name>A0A4Y2F9C5_ARAVE</name>
<dbReference type="AlphaFoldDB" id="A0A4Y2F9C5"/>
<evidence type="ECO:0000313" key="2">
    <source>
        <dbReference type="Proteomes" id="UP000499080"/>
    </source>
</evidence>
<comment type="caution">
    <text evidence="1">The sequence shown here is derived from an EMBL/GenBank/DDBJ whole genome shotgun (WGS) entry which is preliminary data.</text>
</comment>
<evidence type="ECO:0000313" key="1">
    <source>
        <dbReference type="EMBL" id="GBM37597.1"/>
    </source>
</evidence>
<dbReference type="Proteomes" id="UP000499080">
    <property type="component" value="Unassembled WGS sequence"/>
</dbReference>
<keyword evidence="2" id="KW-1185">Reference proteome</keyword>